<evidence type="ECO:0000313" key="3">
    <source>
        <dbReference type="EMBL" id="CAD7644363.1"/>
    </source>
</evidence>
<evidence type="ECO:0000256" key="1">
    <source>
        <dbReference type="SAM" id="MobiDB-lite"/>
    </source>
</evidence>
<evidence type="ECO:0000313" key="4">
    <source>
        <dbReference type="Proteomes" id="UP000728032"/>
    </source>
</evidence>
<reference evidence="3" key="1">
    <citation type="submission" date="2020-11" db="EMBL/GenBank/DDBJ databases">
        <authorList>
            <person name="Tran Van P."/>
        </authorList>
    </citation>
    <scope>NUCLEOTIDE SEQUENCE</scope>
</reference>
<feature type="region of interest" description="Disordered" evidence="1">
    <location>
        <begin position="196"/>
        <end position="228"/>
    </location>
</feature>
<dbReference type="AlphaFoldDB" id="A0A7R9QHG4"/>
<gene>
    <name evidence="3" type="ORF">ONB1V03_LOCUS4626</name>
</gene>
<feature type="region of interest" description="Disordered" evidence="1">
    <location>
        <begin position="115"/>
        <end position="150"/>
    </location>
</feature>
<keyword evidence="4" id="KW-1185">Reference proteome</keyword>
<evidence type="ECO:0000259" key="2">
    <source>
        <dbReference type="PROSITE" id="PS50913"/>
    </source>
</evidence>
<dbReference type="OrthoDB" id="9898580at2759"/>
<protein>
    <recommendedName>
        <fullName evidence="2">GRIP domain-containing protein</fullName>
    </recommendedName>
</protein>
<feature type="domain" description="GRIP" evidence="2">
    <location>
        <begin position="314"/>
        <end position="359"/>
    </location>
</feature>
<dbReference type="Proteomes" id="UP000728032">
    <property type="component" value="Unassembled WGS sequence"/>
</dbReference>
<dbReference type="EMBL" id="CAJPVJ010001640">
    <property type="protein sequence ID" value="CAG2165080.1"/>
    <property type="molecule type" value="Genomic_DNA"/>
</dbReference>
<name>A0A7R9QHG4_9ACAR</name>
<dbReference type="InterPro" id="IPR000237">
    <property type="entry name" value="GRIP_dom"/>
</dbReference>
<feature type="compositionally biased region" description="Basic and acidic residues" evidence="1">
    <location>
        <begin position="115"/>
        <end position="130"/>
    </location>
</feature>
<dbReference type="PROSITE" id="PS50913">
    <property type="entry name" value="GRIP"/>
    <property type="match status" value="1"/>
</dbReference>
<proteinExistence type="predicted"/>
<organism evidence="3">
    <name type="scientific">Oppiella nova</name>
    <dbReference type="NCBI Taxonomy" id="334625"/>
    <lineage>
        <taxon>Eukaryota</taxon>
        <taxon>Metazoa</taxon>
        <taxon>Ecdysozoa</taxon>
        <taxon>Arthropoda</taxon>
        <taxon>Chelicerata</taxon>
        <taxon>Arachnida</taxon>
        <taxon>Acari</taxon>
        <taxon>Acariformes</taxon>
        <taxon>Sarcoptiformes</taxon>
        <taxon>Oribatida</taxon>
        <taxon>Brachypylina</taxon>
        <taxon>Oppioidea</taxon>
        <taxon>Oppiidae</taxon>
        <taxon>Oppiella</taxon>
    </lineage>
</organism>
<accession>A0A7R9QHG4</accession>
<dbReference type="EMBL" id="OC916465">
    <property type="protein sequence ID" value="CAD7644363.1"/>
    <property type="molecule type" value="Genomic_DNA"/>
</dbReference>
<sequence>MSSTDCPNCVKVNEVMSDQKNKMALIEVRLRDLVKAYKKVCSERDNLLAISSATVLPINDSHEQQKRLSSLEASVAEMSAICGKYESQSFKDQQLIHELTQRCEQLTNELKLHETSAANTREKSHKSEKTYRHRGIQTEESMESSDETKTDVLTDSVKDVKHMETQTDFVSEFDVFNGSHHKKSELAIVLPTLSQTQPNDCESDLDDLSDRSRSRANSIGSNGLDNYPVFETHPRETAQSSNELFVSNNSSGVSLFYANELARKEIDLAETRLQARENECALRELQWKYNTDKYKLQTRITDLERNLSQMSSNQPLSQLNVTYIRNVLMKLLNTKDKHQKQFMINAILTALDQKDKKPK</sequence>
<dbReference type="Pfam" id="PF01465">
    <property type="entry name" value="GRIP"/>
    <property type="match status" value="1"/>
</dbReference>